<evidence type="ECO:0000313" key="3">
    <source>
        <dbReference type="Proteomes" id="UP000318939"/>
    </source>
</evidence>
<geneLocation type="plasmid" evidence="2 3">
    <name>unnamed1</name>
</geneLocation>
<organism evidence="2 3">
    <name type="scientific">Rhizobium rhododendri</name>
    <dbReference type="NCBI Taxonomy" id="2506430"/>
    <lineage>
        <taxon>Bacteria</taxon>
        <taxon>Pseudomonadati</taxon>
        <taxon>Pseudomonadota</taxon>
        <taxon>Alphaproteobacteria</taxon>
        <taxon>Hyphomicrobiales</taxon>
        <taxon>Rhizobiaceae</taxon>
        <taxon>Rhizobium/Agrobacterium group</taxon>
        <taxon>Rhizobium</taxon>
    </lineage>
</organism>
<feature type="domain" description="RES" evidence="1">
    <location>
        <begin position="30"/>
        <end position="160"/>
    </location>
</feature>
<reference evidence="2 3" key="2">
    <citation type="journal article" date="2023" name="MicrobiologyOpen">
        <title>Genomics of the tumorigenes clade of the family Rhizobiaceae and description of Rhizobium rhododendri sp. nov.</title>
        <authorList>
            <person name="Kuzmanovic N."/>
            <person name="diCenzo G.C."/>
            <person name="Bunk B."/>
            <person name="Sproeer C."/>
            <person name="Fruehling A."/>
            <person name="Neumann-Schaal M."/>
            <person name="Overmann J."/>
            <person name="Smalla K."/>
        </authorList>
    </citation>
    <scope>NUCLEOTIDE SEQUENCE [LARGE SCALE GENOMIC DNA]</scope>
    <source>
        <strain evidence="3">rho-6.2</strain>
        <plasmid evidence="2 3">unnamed1</plasmid>
    </source>
</reference>
<reference evidence="2 3" key="1">
    <citation type="journal article" date="2019" name="Phytopathology">
        <title>A Novel Group of Rhizobium tumorigenes-Like Agrobacteria Associated with Crown Gall Disease of Rhododendron and Blueberry.</title>
        <authorList>
            <person name="Kuzmanovic N."/>
            <person name="Behrens P."/>
            <person name="Idczak E."/>
            <person name="Wagner S."/>
            <person name="Gotz M."/>
            <person name="Sproer C."/>
            <person name="Bunk B."/>
            <person name="Overmann J."/>
            <person name="Smalla K."/>
        </authorList>
    </citation>
    <scope>NUCLEOTIDE SEQUENCE [LARGE SCALE GENOMIC DNA]</scope>
    <source>
        <strain evidence="3">rho-6.2</strain>
    </source>
</reference>
<evidence type="ECO:0000259" key="1">
    <source>
        <dbReference type="SMART" id="SM00953"/>
    </source>
</evidence>
<keyword evidence="2" id="KW-0614">Plasmid</keyword>
<dbReference type="InterPro" id="IPR014914">
    <property type="entry name" value="RES_dom"/>
</dbReference>
<dbReference type="Proteomes" id="UP000318939">
    <property type="component" value="Plasmid unnamed1"/>
</dbReference>
<proteinExistence type="predicted"/>
<protein>
    <submittedName>
        <fullName evidence="2">RES family NAD+ phosphorylase</fullName>
    </submittedName>
</protein>
<dbReference type="EMBL" id="CP117268">
    <property type="protein sequence ID" value="WFS25502.1"/>
    <property type="molecule type" value="Genomic_DNA"/>
</dbReference>
<gene>
    <name evidence="2" type="ORF">PR018_18120</name>
</gene>
<keyword evidence="3" id="KW-1185">Reference proteome</keyword>
<name>A0ABY8IPD9_9HYPH</name>
<dbReference type="SMART" id="SM00953">
    <property type="entry name" value="RES"/>
    <property type="match status" value="1"/>
</dbReference>
<sequence length="179" mass="19984">MIEIQGHFRKISGRFFRSVLLDRVDHVLEPPIGTHAGRYHRHGEPTLYTSATFEWAVMAIAGYMRQDSRPRVVVPLHVGEALVLDQHDENACSQLGIDRELSNESWQTALSEGREPPSWHNADIARRAGADGIIDRSRLIPGGWHLNLFRWNQLGGPTVDVCGPPVPIELTADGPVWGL</sequence>
<evidence type="ECO:0000313" key="2">
    <source>
        <dbReference type="EMBL" id="WFS25502.1"/>
    </source>
</evidence>
<dbReference type="Pfam" id="PF08808">
    <property type="entry name" value="RES"/>
    <property type="match status" value="1"/>
</dbReference>
<accession>A0ABY8IPD9</accession>
<dbReference type="RefSeq" id="WP_142832234.1">
    <property type="nucleotide sequence ID" value="NZ_CP117268.1"/>
</dbReference>